<proteinExistence type="predicted"/>
<feature type="domain" description="TadE-like" evidence="2">
    <location>
        <begin position="9"/>
        <end position="51"/>
    </location>
</feature>
<keyword evidence="1" id="KW-0812">Transmembrane</keyword>
<gene>
    <name evidence="3" type="ORF">N803_11305</name>
</gene>
<evidence type="ECO:0000256" key="1">
    <source>
        <dbReference type="SAM" id="Phobius"/>
    </source>
</evidence>
<dbReference type="RefSeq" id="WP_035903907.1">
    <property type="nucleotide sequence ID" value="NZ_AVPK01000003.1"/>
</dbReference>
<feature type="transmembrane region" description="Helical" evidence="1">
    <location>
        <begin position="12"/>
        <end position="37"/>
    </location>
</feature>
<dbReference type="EMBL" id="AVPK01000003">
    <property type="protein sequence ID" value="KGN38309.1"/>
    <property type="molecule type" value="Genomic_DNA"/>
</dbReference>
<organism evidence="3 4">
    <name type="scientific">Knoellia subterranea KCTC 19937</name>
    <dbReference type="NCBI Taxonomy" id="1385521"/>
    <lineage>
        <taxon>Bacteria</taxon>
        <taxon>Bacillati</taxon>
        <taxon>Actinomycetota</taxon>
        <taxon>Actinomycetes</taxon>
        <taxon>Micrococcales</taxon>
        <taxon>Intrasporangiaceae</taxon>
        <taxon>Knoellia</taxon>
    </lineage>
</organism>
<dbReference type="OrthoDB" id="5190946at2"/>
<keyword evidence="1" id="KW-0472">Membrane</keyword>
<dbReference type="Proteomes" id="UP000030011">
    <property type="component" value="Unassembled WGS sequence"/>
</dbReference>
<dbReference type="eggNOG" id="ENOG5030UFD">
    <property type="taxonomic scope" value="Bacteria"/>
</dbReference>
<dbReference type="Pfam" id="PF07811">
    <property type="entry name" value="TadE"/>
    <property type="match status" value="1"/>
</dbReference>
<name>A0A0A0JNG8_9MICO</name>
<sequence length="114" mass="11673">MRRLRSERGAAALEVAGVAPLVIFAALVALQFGVAAWTIISTGQAARDGARAYSLGDDPRTAAEGALPGVMEIGGDGGSLSGEGYTYRVTVKVPTVVKLNLGSVTRSATMPVIK</sequence>
<accession>A0A0A0JNG8</accession>
<evidence type="ECO:0000313" key="3">
    <source>
        <dbReference type="EMBL" id="KGN38309.1"/>
    </source>
</evidence>
<dbReference type="STRING" id="1385521.N803_11305"/>
<reference evidence="3 4" key="1">
    <citation type="submission" date="2013-08" db="EMBL/GenBank/DDBJ databases">
        <title>The genome sequence of Knoellia subterranea.</title>
        <authorList>
            <person name="Zhu W."/>
            <person name="Wang G."/>
        </authorList>
    </citation>
    <scope>NUCLEOTIDE SEQUENCE [LARGE SCALE GENOMIC DNA]</scope>
    <source>
        <strain evidence="3 4">KCTC 19937</strain>
    </source>
</reference>
<evidence type="ECO:0000259" key="2">
    <source>
        <dbReference type="Pfam" id="PF07811"/>
    </source>
</evidence>
<dbReference type="InterPro" id="IPR012495">
    <property type="entry name" value="TadE-like_dom"/>
</dbReference>
<keyword evidence="1" id="KW-1133">Transmembrane helix</keyword>
<protein>
    <submittedName>
        <fullName evidence="3">Pilus biosynthesis protein TadE</fullName>
    </submittedName>
</protein>
<keyword evidence="4" id="KW-1185">Reference proteome</keyword>
<comment type="caution">
    <text evidence="3">The sequence shown here is derived from an EMBL/GenBank/DDBJ whole genome shotgun (WGS) entry which is preliminary data.</text>
</comment>
<dbReference type="AlphaFoldDB" id="A0A0A0JNG8"/>
<evidence type="ECO:0000313" key="4">
    <source>
        <dbReference type="Proteomes" id="UP000030011"/>
    </source>
</evidence>